<feature type="compositionally biased region" description="Polar residues" evidence="1">
    <location>
        <begin position="73"/>
        <end position="85"/>
    </location>
</feature>
<feature type="region of interest" description="Disordered" evidence="1">
    <location>
        <begin position="1"/>
        <end position="36"/>
    </location>
</feature>
<organism evidence="3 4">
    <name type="scientific">Streptosporangium jomthongense</name>
    <dbReference type="NCBI Taxonomy" id="1193683"/>
    <lineage>
        <taxon>Bacteria</taxon>
        <taxon>Bacillati</taxon>
        <taxon>Actinomycetota</taxon>
        <taxon>Actinomycetes</taxon>
        <taxon>Streptosporangiales</taxon>
        <taxon>Streptosporangiaceae</taxon>
        <taxon>Streptosporangium</taxon>
    </lineage>
</organism>
<gene>
    <name evidence="3" type="ORF">ACFOYY_32470</name>
</gene>
<feature type="region of interest" description="Disordered" evidence="1">
    <location>
        <begin position="73"/>
        <end position="141"/>
    </location>
</feature>
<evidence type="ECO:0000259" key="2">
    <source>
        <dbReference type="Pfam" id="PF26366"/>
    </source>
</evidence>
<reference evidence="4" key="1">
    <citation type="journal article" date="2019" name="Int. J. Syst. Evol. Microbiol.">
        <title>The Global Catalogue of Microorganisms (GCM) 10K type strain sequencing project: providing services to taxonomists for standard genome sequencing and annotation.</title>
        <authorList>
            <consortium name="The Broad Institute Genomics Platform"/>
            <consortium name="The Broad Institute Genome Sequencing Center for Infectious Disease"/>
            <person name="Wu L."/>
            <person name="Ma J."/>
        </authorList>
    </citation>
    <scope>NUCLEOTIDE SEQUENCE [LARGE SCALE GENOMIC DNA]</scope>
    <source>
        <strain evidence="4">TBRC 7912</strain>
    </source>
</reference>
<dbReference type="Pfam" id="PF26366">
    <property type="entry name" value="DUF8094"/>
    <property type="match status" value="1"/>
</dbReference>
<evidence type="ECO:0000256" key="1">
    <source>
        <dbReference type="SAM" id="MobiDB-lite"/>
    </source>
</evidence>
<dbReference type="RefSeq" id="WP_386194887.1">
    <property type="nucleotide sequence ID" value="NZ_JBHSBC010000038.1"/>
</dbReference>
<feature type="domain" description="DUF8094" evidence="2">
    <location>
        <begin position="140"/>
        <end position="422"/>
    </location>
</feature>
<name>A0ABV8FBN6_9ACTN</name>
<keyword evidence="4" id="KW-1185">Reference proteome</keyword>
<dbReference type="Proteomes" id="UP001595698">
    <property type="component" value="Unassembled WGS sequence"/>
</dbReference>
<comment type="caution">
    <text evidence="3">The sequence shown here is derived from an EMBL/GenBank/DDBJ whole genome shotgun (WGS) entry which is preliminary data.</text>
</comment>
<dbReference type="EMBL" id="JBHSBC010000038">
    <property type="protein sequence ID" value="MFC3984880.1"/>
    <property type="molecule type" value="Genomic_DNA"/>
</dbReference>
<sequence>MSWRASDFPDEEAWPPGRGGTSTGDESEHESDWHPESLPTFNWRRAVLFGTLSVVVAGAGVWLIRANSATPQTLVADPSPQTSSAGWGAATRSPSDTDAGKPAPSTSVYVDRSGAGDGASATAPPGKTAIGTTAKPEESPQLTVRQAYRIHGSYQKNLSAVQTRMDSAAMGKLEGGLAVEMTRASFKTAKMQGETVASGTWPNPQVWVPRHVEGSPDWFVAVAHETGIARVVDLMSSTPAGWRLVASGLDTRAILPAFPKIATDAEGYATSLPENATGLVATPRQIAEEHLESLESAKPDQRFEDGPWTSETVKFWQQERAQLEDAGWILSLTYRQEGPIRALRTGDGGALVWYSARSTDTRMAERAGAKVTLKGSAAVRTRNKAFTHSASATYGRMYVTYVPPAGSTDPVRVLGEWSEVLESHGD</sequence>
<evidence type="ECO:0000313" key="4">
    <source>
        <dbReference type="Proteomes" id="UP001595698"/>
    </source>
</evidence>
<proteinExistence type="predicted"/>
<protein>
    <recommendedName>
        <fullName evidence="2">DUF8094 domain-containing protein</fullName>
    </recommendedName>
</protein>
<accession>A0ABV8FBN6</accession>
<dbReference type="InterPro" id="IPR058407">
    <property type="entry name" value="DUF8094"/>
</dbReference>
<evidence type="ECO:0000313" key="3">
    <source>
        <dbReference type="EMBL" id="MFC3984880.1"/>
    </source>
</evidence>